<feature type="compositionally biased region" description="Basic and acidic residues" evidence="1">
    <location>
        <begin position="23"/>
        <end position="40"/>
    </location>
</feature>
<evidence type="ECO:0000313" key="3">
    <source>
        <dbReference type="Proteomes" id="UP001165121"/>
    </source>
</evidence>
<reference evidence="2" key="1">
    <citation type="submission" date="2023-04" db="EMBL/GenBank/DDBJ databases">
        <title>Phytophthora fragariaefolia NBRC 109709.</title>
        <authorList>
            <person name="Ichikawa N."/>
            <person name="Sato H."/>
            <person name="Tonouchi N."/>
        </authorList>
    </citation>
    <scope>NUCLEOTIDE SEQUENCE</scope>
    <source>
        <strain evidence="2">NBRC 109709</strain>
    </source>
</reference>
<evidence type="ECO:0000313" key="2">
    <source>
        <dbReference type="EMBL" id="GMF48814.1"/>
    </source>
</evidence>
<feature type="region of interest" description="Disordered" evidence="1">
    <location>
        <begin position="1"/>
        <end position="40"/>
    </location>
</feature>
<comment type="caution">
    <text evidence="2">The sequence shown here is derived from an EMBL/GenBank/DDBJ whole genome shotgun (WGS) entry which is preliminary data.</text>
</comment>
<sequence>MPASNKAPAANTSVREFNNIPARTREQREAVCDKEQREKERLRARKEGFVRVDTNAAGSAMLVYTPHSQGFMSDADRFHSDTAGEERAAREDARTRTKIHQERRRREAINRDVRRWEAMDAASAEEKRRWEALRASGSKARRNKCGEPFNPVTLKYNDGKDGERLQAADAAVKHRAMLRAQNLQYHNSREGVNPITGASVRRIQTKDLLPPPQ</sequence>
<dbReference type="EMBL" id="BSXT01002410">
    <property type="protein sequence ID" value="GMF48814.1"/>
    <property type="molecule type" value="Genomic_DNA"/>
</dbReference>
<dbReference type="AlphaFoldDB" id="A0A9W6XYV0"/>
<organism evidence="2 3">
    <name type="scientific">Phytophthora fragariaefolia</name>
    <dbReference type="NCBI Taxonomy" id="1490495"/>
    <lineage>
        <taxon>Eukaryota</taxon>
        <taxon>Sar</taxon>
        <taxon>Stramenopiles</taxon>
        <taxon>Oomycota</taxon>
        <taxon>Peronosporomycetes</taxon>
        <taxon>Peronosporales</taxon>
        <taxon>Peronosporaceae</taxon>
        <taxon>Phytophthora</taxon>
    </lineage>
</organism>
<accession>A0A9W6XYV0</accession>
<name>A0A9W6XYV0_9STRA</name>
<dbReference type="OrthoDB" id="10261433at2759"/>
<feature type="region of interest" description="Disordered" evidence="1">
    <location>
        <begin position="187"/>
        <end position="213"/>
    </location>
</feature>
<protein>
    <submittedName>
        <fullName evidence="2">Unnamed protein product</fullName>
    </submittedName>
</protein>
<gene>
    <name evidence="2" type="ORF">Pfra01_001903300</name>
</gene>
<dbReference type="Proteomes" id="UP001165121">
    <property type="component" value="Unassembled WGS sequence"/>
</dbReference>
<proteinExistence type="predicted"/>
<evidence type="ECO:0000256" key="1">
    <source>
        <dbReference type="SAM" id="MobiDB-lite"/>
    </source>
</evidence>
<keyword evidence="3" id="KW-1185">Reference proteome</keyword>